<evidence type="ECO:0000313" key="9">
    <source>
        <dbReference type="Proteomes" id="UP000038011"/>
    </source>
</evidence>
<keyword evidence="6 7" id="KW-0472">Membrane</keyword>
<dbReference type="InterPro" id="IPR001640">
    <property type="entry name" value="Lgt"/>
</dbReference>
<dbReference type="AlphaFoldDB" id="A0A0M9GQB9"/>
<reference evidence="8 9" key="1">
    <citation type="submission" date="2015-01" db="EMBL/GenBank/DDBJ databases">
        <title>Ahrensia donghaiensis sp. nov., a novel dimethylsulphoniopropionate-cleavage bacterium isolated from seawater and emended descriptions of the genus Ahrensia and Ahrensia kielensis.</title>
        <authorList>
            <person name="Liu J."/>
        </authorList>
    </citation>
    <scope>NUCLEOTIDE SEQUENCE [LARGE SCALE GENOMIC DNA]</scope>
    <source>
        <strain evidence="8 9">LZD062</strain>
    </source>
</reference>
<feature type="transmembrane region" description="Helical" evidence="7">
    <location>
        <begin position="110"/>
        <end position="127"/>
    </location>
</feature>
<evidence type="ECO:0000256" key="3">
    <source>
        <dbReference type="ARBA" id="ARBA00022679"/>
    </source>
</evidence>
<dbReference type="UniPathway" id="UPA00664"/>
<comment type="subcellular location">
    <subcellularLocation>
        <location evidence="7">Cell membrane</location>
        <topology evidence="7">Multi-pass membrane protein</topology>
    </subcellularLocation>
</comment>
<keyword evidence="4 7" id="KW-0812">Transmembrane</keyword>
<feature type="transmembrane region" description="Helical" evidence="7">
    <location>
        <begin position="30"/>
        <end position="50"/>
    </location>
</feature>
<feature type="transmembrane region" description="Helical" evidence="7">
    <location>
        <begin position="70"/>
        <end position="90"/>
    </location>
</feature>
<dbReference type="STRING" id="1514904.SU32_01440"/>
<evidence type="ECO:0000256" key="7">
    <source>
        <dbReference type="HAMAP-Rule" id="MF_01147"/>
    </source>
</evidence>
<comment type="similarity">
    <text evidence="1 7">Belongs to the Lgt family.</text>
</comment>
<feature type="binding site" evidence="7">
    <location>
        <position position="153"/>
    </location>
    <ligand>
        <name>a 1,2-diacyl-sn-glycero-3-phospho-(1'-sn-glycerol)</name>
        <dbReference type="ChEBI" id="CHEBI:64716"/>
    </ligand>
</feature>
<keyword evidence="2 7" id="KW-1003">Cell membrane</keyword>
<dbReference type="Pfam" id="PF01790">
    <property type="entry name" value="LGT"/>
    <property type="match status" value="1"/>
</dbReference>
<evidence type="ECO:0000313" key="8">
    <source>
        <dbReference type="EMBL" id="KPB02949.1"/>
    </source>
</evidence>
<dbReference type="EMBL" id="JXMU01000001">
    <property type="protein sequence ID" value="KPB02949.1"/>
    <property type="molecule type" value="Genomic_DNA"/>
</dbReference>
<feature type="transmembrane region" description="Helical" evidence="7">
    <location>
        <begin position="134"/>
        <end position="155"/>
    </location>
</feature>
<dbReference type="PATRIC" id="fig|1514904.3.peg.298"/>
<dbReference type="RefSeq" id="WP_053997525.1">
    <property type="nucleotide sequence ID" value="NZ_JXMU01000001.1"/>
</dbReference>
<comment type="caution">
    <text evidence="8">The sequence shown here is derived from an EMBL/GenBank/DDBJ whole genome shotgun (WGS) entry which is preliminary data.</text>
</comment>
<name>A0A0M9GQB9_9HYPH</name>
<keyword evidence="9" id="KW-1185">Reference proteome</keyword>
<proteinExistence type="inferred from homology"/>
<comment type="catalytic activity">
    <reaction evidence="7">
        <text>L-cysteinyl-[prolipoprotein] + a 1,2-diacyl-sn-glycero-3-phospho-(1'-sn-glycerol) = an S-1,2-diacyl-sn-glyceryl-L-cysteinyl-[prolipoprotein] + sn-glycerol 1-phosphate + H(+)</text>
        <dbReference type="Rhea" id="RHEA:56712"/>
        <dbReference type="Rhea" id="RHEA-COMP:14679"/>
        <dbReference type="Rhea" id="RHEA-COMP:14680"/>
        <dbReference type="ChEBI" id="CHEBI:15378"/>
        <dbReference type="ChEBI" id="CHEBI:29950"/>
        <dbReference type="ChEBI" id="CHEBI:57685"/>
        <dbReference type="ChEBI" id="CHEBI:64716"/>
        <dbReference type="ChEBI" id="CHEBI:140658"/>
        <dbReference type="EC" id="2.5.1.145"/>
    </reaction>
</comment>
<feature type="transmembrane region" description="Helical" evidence="7">
    <location>
        <begin position="216"/>
        <end position="233"/>
    </location>
</feature>
<comment type="function">
    <text evidence="7">Catalyzes the transfer of the diacylglyceryl group from phosphatidylglycerol to the sulfhydryl group of the N-terminal cysteine of a prolipoprotein, the first step in the formation of mature lipoproteins.</text>
</comment>
<keyword evidence="3 7" id="KW-0808">Transferase</keyword>
<evidence type="ECO:0000256" key="4">
    <source>
        <dbReference type="ARBA" id="ARBA00022692"/>
    </source>
</evidence>
<evidence type="ECO:0000256" key="6">
    <source>
        <dbReference type="ARBA" id="ARBA00023136"/>
    </source>
</evidence>
<dbReference type="GO" id="GO:0008961">
    <property type="term" value="F:phosphatidylglycerol-prolipoprotein diacylglyceryl transferase activity"/>
    <property type="evidence" value="ECO:0007669"/>
    <property type="project" value="UniProtKB-UniRule"/>
</dbReference>
<evidence type="ECO:0000256" key="2">
    <source>
        <dbReference type="ARBA" id="ARBA00022475"/>
    </source>
</evidence>
<feature type="transmembrane region" description="Helical" evidence="7">
    <location>
        <begin position="253"/>
        <end position="272"/>
    </location>
</feature>
<protein>
    <recommendedName>
        <fullName evidence="7">Phosphatidylglycerol--prolipoprotein diacylglyceryl transferase</fullName>
        <ecNumber evidence="7">2.5.1.145</ecNumber>
    </recommendedName>
</protein>
<feature type="transmembrane region" description="Helical" evidence="7">
    <location>
        <begin position="191"/>
        <end position="209"/>
    </location>
</feature>
<dbReference type="HAMAP" id="MF_01147">
    <property type="entry name" value="Lgt"/>
    <property type="match status" value="1"/>
</dbReference>
<dbReference type="PANTHER" id="PTHR30589:SF0">
    <property type="entry name" value="PHOSPHATIDYLGLYCEROL--PROLIPOPROTEIN DIACYLGLYCERYL TRANSFERASE"/>
    <property type="match status" value="1"/>
</dbReference>
<dbReference type="PANTHER" id="PTHR30589">
    <property type="entry name" value="PROLIPOPROTEIN DIACYLGLYCERYL TRANSFERASE"/>
    <property type="match status" value="1"/>
</dbReference>
<sequence length="287" mass="31871">MFPIALPQLALTFPNLDPVLFQIGPIAIRWYSLSYIVGIVLGWLYARSIVRNNRLWNGQSPITETDMDDFMLWATIGTVLGGRLGYVFFYDFAGFIDNPVTIFQIWQGGMSFHGGFLGVTLAMILFARTRKIPVWCLFDVIATVVPIGIGLGRIANFINGELWGRVSDVPWAMVFPTGGPEPRHPSQLYEAALEGVLLLTVLFIAVYGFKALHRPRLATGIFVGGYGIARTIVEFFREPDAHIGYLLGDWFTMGMLLSLPMVIIGVALIVSARKVEYLAPESDHEPA</sequence>
<dbReference type="NCBIfam" id="TIGR00544">
    <property type="entry name" value="lgt"/>
    <property type="match status" value="1"/>
</dbReference>
<gene>
    <name evidence="7" type="primary">lgt</name>
    <name evidence="8" type="ORF">SU32_01440</name>
</gene>
<dbReference type="GO" id="GO:0005886">
    <property type="term" value="C:plasma membrane"/>
    <property type="evidence" value="ECO:0007669"/>
    <property type="project" value="UniProtKB-SubCell"/>
</dbReference>
<evidence type="ECO:0000256" key="1">
    <source>
        <dbReference type="ARBA" id="ARBA00007150"/>
    </source>
</evidence>
<dbReference type="Proteomes" id="UP000038011">
    <property type="component" value="Unassembled WGS sequence"/>
</dbReference>
<keyword evidence="5 7" id="KW-1133">Transmembrane helix</keyword>
<dbReference type="EC" id="2.5.1.145" evidence="7"/>
<comment type="pathway">
    <text evidence="7">Protein modification; lipoprotein biosynthesis (diacylglyceryl transfer).</text>
</comment>
<evidence type="ECO:0000256" key="5">
    <source>
        <dbReference type="ARBA" id="ARBA00022989"/>
    </source>
</evidence>
<dbReference type="OrthoDB" id="871140at2"/>
<accession>A0A0M9GQB9</accession>
<dbReference type="PROSITE" id="PS01311">
    <property type="entry name" value="LGT"/>
    <property type="match status" value="1"/>
</dbReference>
<dbReference type="GO" id="GO:0042158">
    <property type="term" value="P:lipoprotein biosynthetic process"/>
    <property type="evidence" value="ECO:0007669"/>
    <property type="project" value="UniProtKB-UniRule"/>
</dbReference>
<organism evidence="8 9">
    <name type="scientific">Ahrensia marina</name>
    <dbReference type="NCBI Taxonomy" id="1514904"/>
    <lineage>
        <taxon>Bacteria</taxon>
        <taxon>Pseudomonadati</taxon>
        <taxon>Pseudomonadota</taxon>
        <taxon>Alphaproteobacteria</taxon>
        <taxon>Hyphomicrobiales</taxon>
        <taxon>Ahrensiaceae</taxon>
        <taxon>Ahrensia</taxon>
    </lineage>
</organism>